<keyword evidence="6" id="KW-0378">Hydrolase</keyword>
<dbReference type="Proteomes" id="UP000235659">
    <property type="component" value="Unassembled WGS sequence"/>
</dbReference>
<feature type="domain" description="Photosynthesis system II assembly factor Ycf48/Hcf136-like" evidence="4">
    <location>
        <begin position="176"/>
        <end position="306"/>
    </location>
</feature>
<dbReference type="SUPFAM" id="SSF110296">
    <property type="entry name" value="Oligoxyloglucan reducing end-specific cellobiohydrolase"/>
    <property type="match status" value="1"/>
</dbReference>
<proteinExistence type="predicted"/>
<dbReference type="EMBL" id="PNXY01000033">
    <property type="protein sequence ID" value="PMS24553.1"/>
    <property type="molecule type" value="Genomic_DNA"/>
</dbReference>
<reference evidence="6 7" key="1">
    <citation type="submission" date="2018-01" db="EMBL/GenBank/DDBJ databases">
        <title>Whole genome analyses suggest that Burkholderia sensu lato contains two further novel genera in the rhizoxinica-symbiotica group Mycetohabitans gen. nov., and Trinickia gen. nov.: implications for the evolution of diazotrophy and nodulation in the Burkholderiaceae.</title>
        <authorList>
            <person name="Estrada-de los Santos P."/>
            <person name="Palmer M."/>
            <person name="Chavez-Ramirez B."/>
            <person name="Beukes C."/>
            <person name="Steenkamp E.T."/>
            <person name="Hirsch A.M."/>
            <person name="Manyaka P."/>
            <person name="Maluk M."/>
            <person name="Lafos M."/>
            <person name="Crook M."/>
            <person name="Gross E."/>
            <person name="Simon M.F."/>
            <person name="Bueno dos Reis Junior F."/>
            <person name="Poole P.S."/>
            <person name="Venter S.N."/>
            <person name="James E.K."/>
        </authorList>
    </citation>
    <scope>NUCLEOTIDE SEQUENCE [LARGE SCALE GENOMIC DNA]</scope>
    <source>
        <strain evidence="6 7">WSM 3937</strain>
    </source>
</reference>
<dbReference type="GO" id="GO:0009523">
    <property type="term" value="C:photosystem II"/>
    <property type="evidence" value="ECO:0007669"/>
    <property type="project" value="UniProtKB-KW"/>
</dbReference>
<evidence type="ECO:0000313" key="6">
    <source>
        <dbReference type="EMBL" id="PMS24553.1"/>
    </source>
</evidence>
<dbReference type="Pfam" id="PF14870">
    <property type="entry name" value="PSII_BNR"/>
    <property type="match status" value="2"/>
</dbReference>
<feature type="domain" description="Photosynthesis system II assembly factor Ycf48/Hcf136-like" evidence="4">
    <location>
        <begin position="73"/>
        <end position="131"/>
    </location>
</feature>
<keyword evidence="7" id="KW-1185">Reference proteome</keyword>
<evidence type="ECO:0000313" key="8">
    <source>
        <dbReference type="Proteomes" id="UP000494205"/>
    </source>
</evidence>
<dbReference type="PANTHER" id="PTHR47199:SF2">
    <property type="entry name" value="PHOTOSYSTEM II STABILITY_ASSEMBLY FACTOR HCF136, CHLOROPLASTIC"/>
    <property type="match status" value="1"/>
</dbReference>
<dbReference type="Gene3D" id="2.130.10.10">
    <property type="entry name" value="YVTN repeat-like/Quinoprotein amine dehydrogenase"/>
    <property type="match status" value="2"/>
</dbReference>
<evidence type="ECO:0000259" key="4">
    <source>
        <dbReference type="Pfam" id="PF14870"/>
    </source>
</evidence>
<evidence type="ECO:0000256" key="2">
    <source>
        <dbReference type="ARBA" id="ARBA00023276"/>
    </source>
</evidence>
<dbReference type="AlphaFoldDB" id="A0A2N7W570"/>
<feature type="signal peptide" evidence="3">
    <location>
        <begin position="1"/>
        <end position="28"/>
    </location>
</feature>
<evidence type="ECO:0000256" key="1">
    <source>
        <dbReference type="ARBA" id="ARBA00022531"/>
    </source>
</evidence>
<keyword evidence="3" id="KW-0732">Signal</keyword>
<protein>
    <submittedName>
        <fullName evidence="6">Glycosyl hydrolase</fullName>
    </submittedName>
    <submittedName>
        <fullName evidence="5">Ycf48-like protein</fullName>
    </submittedName>
</protein>
<dbReference type="GO" id="GO:0016787">
    <property type="term" value="F:hydrolase activity"/>
    <property type="evidence" value="ECO:0007669"/>
    <property type="project" value="UniProtKB-KW"/>
</dbReference>
<organism evidence="5 8">
    <name type="scientific">Paraburkholderia rhynchosiae</name>
    <dbReference type="NCBI Taxonomy" id="487049"/>
    <lineage>
        <taxon>Bacteria</taxon>
        <taxon>Pseudomonadati</taxon>
        <taxon>Pseudomonadota</taxon>
        <taxon>Betaproteobacteria</taxon>
        <taxon>Burkholderiales</taxon>
        <taxon>Burkholderiaceae</taxon>
        <taxon>Paraburkholderia</taxon>
    </lineage>
</organism>
<dbReference type="EMBL" id="CADIJZ010000032">
    <property type="protein sequence ID" value="CAB3735076.1"/>
    <property type="molecule type" value="Genomic_DNA"/>
</dbReference>
<dbReference type="InterPro" id="IPR015943">
    <property type="entry name" value="WD40/YVTN_repeat-like_dom_sf"/>
</dbReference>
<name>A0A2N7W570_9BURK</name>
<dbReference type="GO" id="GO:0015979">
    <property type="term" value="P:photosynthesis"/>
    <property type="evidence" value="ECO:0007669"/>
    <property type="project" value="UniProtKB-KW"/>
</dbReference>
<accession>A0A2N7W570</accession>
<keyword evidence="2" id="KW-0604">Photosystem II</keyword>
<dbReference type="InterPro" id="IPR028203">
    <property type="entry name" value="PSII_CF48-like_dom"/>
</dbReference>
<reference evidence="5 8" key="2">
    <citation type="submission" date="2020-04" db="EMBL/GenBank/DDBJ databases">
        <authorList>
            <person name="De Canck E."/>
        </authorList>
    </citation>
    <scope>NUCLEOTIDE SEQUENCE [LARGE SCALE GENOMIC DNA]</scope>
    <source>
        <strain evidence="5 8">LMG 27174</strain>
    </source>
</reference>
<gene>
    <name evidence="5" type="primary">hcf136_2</name>
    <name evidence="6" type="ORF">C0Z16_30470</name>
    <name evidence="5" type="ORF">LMG27174_06174</name>
</gene>
<dbReference type="PROSITE" id="PS51257">
    <property type="entry name" value="PROKAR_LIPOPROTEIN"/>
    <property type="match status" value="1"/>
</dbReference>
<sequence>MRQMNHRRTPRAASLLLVLAACVLDAQAAPPAAPAQKGSFVDPLDAPALMHGDVAARPVMAVARAGTRLVAAGMRGLIIVSDDAGKSWRQAAVPVRSDLLALSFPTAHDGWAVGHDGVVLHTADAGSTWTRQFDGRVAAASLAASYKLGIAAGDTALQPYLDQIVLNYRQGPSLPLLSVWFDDAQHGMAVGPFGSAIATSDGGKTWLPMLERIDNPQFLHLNAIRGIAGEVFIAGEKGTVFRLDRSTGKFASLETGYAGSFFGIAGDERALFAYGLRGTIYRSTDLGTSWAALKSPLHGAVTSAAPIESRHAVVFVTSSGEATLYDEATDSFSPLKTRHAAALTGVVPLAADTLALTSLAGTSVASAR</sequence>
<keyword evidence="1" id="KW-0602">Photosynthesis</keyword>
<dbReference type="Proteomes" id="UP000494205">
    <property type="component" value="Unassembled WGS sequence"/>
</dbReference>
<dbReference type="PANTHER" id="PTHR47199">
    <property type="entry name" value="PHOTOSYSTEM II STABILITY/ASSEMBLY FACTOR HCF136, CHLOROPLASTIC"/>
    <property type="match status" value="1"/>
</dbReference>
<evidence type="ECO:0000313" key="5">
    <source>
        <dbReference type="EMBL" id="CAB3735076.1"/>
    </source>
</evidence>
<evidence type="ECO:0000313" key="7">
    <source>
        <dbReference type="Proteomes" id="UP000235659"/>
    </source>
</evidence>
<feature type="chain" id="PRO_5044384158" evidence="3">
    <location>
        <begin position="29"/>
        <end position="368"/>
    </location>
</feature>
<evidence type="ECO:0000256" key="3">
    <source>
        <dbReference type="SAM" id="SignalP"/>
    </source>
</evidence>